<dbReference type="Proteomes" id="UP000028999">
    <property type="component" value="Unassembled WGS sequence"/>
</dbReference>
<evidence type="ECO:0000313" key="2">
    <source>
        <dbReference type="Proteomes" id="UP000028999"/>
    </source>
</evidence>
<sequence length="32" mass="3821">MAFSYLFSDIFLKDETLFRISLSKKMMSRAED</sequence>
<dbReference type="Gramene" id="CDY35285">
    <property type="protein sequence ID" value="CDY35285"/>
    <property type="gene ID" value="GSBRNA2T00058230001"/>
</dbReference>
<name>A0A078H9Z6_BRANA</name>
<keyword evidence="2" id="KW-1185">Reference proteome</keyword>
<protein>
    <submittedName>
        <fullName evidence="1">BnaC03g59380D protein</fullName>
    </submittedName>
</protein>
<evidence type="ECO:0000313" key="1">
    <source>
        <dbReference type="EMBL" id="CDY35285.1"/>
    </source>
</evidence>
<dbReference type="EMBL" id="LK032349">
    <property type="protein sequence ID" value="CDY35285.1"/>
    <property type="molecule type" value="Genomic_DNA"/>
</dbReference>
<accession>A0A078H9Z6</accession>
<dbReference type="PaxDb" id="3708-A0A078H9Z6"/>
<organism evidence="1 2">
    <name type="scientific">Brassica napus</name>
    <name type="common">Rape</name>
    <dbReference type="NCBI Taxonomy" id="3708"/>
    <lineage>
        <taxon>Eukaryota</taxon>
        <taxon>Viridiplantae</taxon>
        <taxon>Streptophyta</taxon>
        <taxon>Embryophyta</taxon>
        <taxon>Tracheophyta</taxon>
        <taxon>Spermatophyta</taxon>
        <taxon>Magnoliopsida</taxon>
        <taxon>eudicotyledons</taxon>
        <taxon>Gunneridae</taxon>
        <taxon>Pentapetalae</taxon>
        <taxon>rosids</taxon>
        <taxon>malvids</taxon>
        <taxon>Brassicales</taxon>
        <taxon>Brassicaceae</taxon>
        <taxon>Brassiceae</taxon>
        <taxon>Brassica</taxon>
    </lineage>
</organism>
<gene>
    <name evidence="1" type="primary">BnaC03g59380D</name>
    <name evidence="1" type="ORF">GSBRNA2T00058230001</name>
</gene>
<reference evidence="1 2" key="1">
    <citation type="journal article" date="2014" name="Science">
        <title>Plant genetics. Early allopolyploid evolution in the post-Neolithic Brassica napus oilseed genome.</title>
        <authorList>
            <person name="Chalhoub B."/>
            <person name="Denoeud F."/>
            <person name="Liu S."/>
            <person name="Parkin I.A."/>
            <person name="Tang H."/>
            <person name="Wang X."/>
            <person name="Chiquet J."/>
            <person name="Belcram H."/>
            <person name="Tong C."/>
            <person name="Samans B."/>
            <person name="Correa M."/>
            <person name="Da Silva C."/>
            <person name="Just J."/>
            <person name="Falentin C."/>
            <person name="Koh C.S."/>
            <person name="Le Clainche I."/>
            <person name="Bernard M."/>
            <person name="Bento P."/>
            <person name="Noel B."/>
            <person name="Labadie K."/>
            <person name="Alberti A."/>
            <person name="Charles M."/>
            <person name="Arnaud D."/>
            <person name="Guo H."/>
            <person name="Daviaud C."/>
            <person name="Alamery S."/>
            <person name="Jabbari K."/>
            <person name="Zhao M."/>
            <person name="Edger P.P."/>
            <person name="Chelaifa H."/>
            <person name="Tack D."/>
            <person name="Lassalle G."/>
            <person name="Mestiri I."/>
            <person name="Schnel N."/>
            <person name="Le Paslier M.C."/>
            <person name="Fan G."/>
            <person name="Renault V."/>
            <person name="Bayer P.E."/>
            <person name="Golicz A.A."/>
            <person name="Manoli S."/>
            <person name="Lee T.H."/>
            <person name="Thi V.H."/>
            <person name="Chalabi S."/>
            <person name="Hu Q."/>
            <person name="Fan C."/>
            <person name="Tollenaere R."/>
            <person name="Lu Y."/>
            <person name="Battail C."/>
            <person name="Shen J."/>
            <person name="Sidebottom C.H."/>
            <person name="Wang X."/>
            <person name="Canaguier A."/>
            <person name="Chauveau A."/>
            <person name="Berard A."/>
            <person name="Deniot G."/>
            <person name="Guan M."/>
            <person name="Liu Z."/>
            <person name="Sun F."/>
            <person name="Lim Y.P."/>
            <person name="Lyons E."/>
            <person name="Town C.D."/>
            <person name="Bancroft I."/>
            <person name="Wang X."/>
            <person name="Meng J."/>
            <person name="Ma J."/>
            <person name="Pires J.C."/>
            <person name="King G.J."/>
            <person name="Brunel D."/>
            <person name="Delourme R."/>
            <person name="Renard M."/>
            <person name="Aury J.M."/>
            <person name="Adams K.L."/>
            <person name="Batley J."/>
            <person name="Snowdon R.J."/>
            <person name="Tost J."/>
            <person name="Edwards D."/>
            <person name="Zhou Y."/>
            <person name="Hua W."/>
            <person name="Sharpe A.G."/>
            <person name="Paterson A.H."/>
            <person name="Guan C."/>
            <person name="Wincker P."/>
        </authorList>
    </citation>
    <scope>NUCLEOTIDE SEQUENCE [LARGE SCALE GENOMIC DNA]</scope>
    <source>
        <strain evidence="2">cv. Darmor-bzh</strain>
    </source>
</reference>
<dbReference type="AlphaFoldDB" id="A0A078H9Z6"/>
<proteinExistence type="predicted"/>